<dbReference type="EMBL" id="CM015718">
    <property type="protein sequence ID" value="KAF3692509.1"/>
    <property type="molecule type" value="Genomic_DNA"/>
</dbReference>
<reference evidence="1 2" key="1">
    <citation type="submission" date="2019-02" db="EMBL/GenBank/DDBJ databases">
        <title>Opniocepnalus argus genome.</title>
        <authorList>
            <person name="Zhou C."/>
            <person name="Xiao S."/>
        </authorList>
    </citation>
    <scope>NUCLEOTIDE SEQUENCE [LARGE SCALE GENOMIC DNA]</scope>
    <source>
        <strain evidence="1">OARG1902GOOAL</strain>
        <tissue evidence="1">Muscle</tissue>
    </source>
</reference>
<gene>
    <name evidence="1" type="ORF">EXN66_Car008185</name>
</gene>
<organism evidence="1 2">
    <name type="scientific">Channa argus</name>
    <name type="common">Northern snakehead</name>
    <name type="synonym">Ophicephalus argus</name>
    <dbReference type="NCBI Taxonomy" id="215402"/>
    <lineage>
        <taxon>Eukaryota</taxon>
        <taxon>Metazoa</taxon>
        <taxon>Chordata</taxon>
        <taxon>Craniata</taxon>
        <taxon>Vertebrata</taxon>
        <taxon>Euteleostomi</taxon>
        <taxon>Actinopterygii</taxon>
        <taxon>Neopterygii</taxon>
        <taxon>Teleostei</taxon>
        <taxon>Neoteleostei</taxon>
        <taxon>Acanthomorphata</taxon>
        <taxon>Anabantaria</taxon>
        <taxon>Anabantiformes</taxon>
        <taxon>Channoidei</taxon>
        <taxon>Channidae</taxon>
        <taxon>Channa</taxon>
    </lineage>
</organism>
<protein>
    <submittedName>
        <fullName evidence="1">Uncharacterized protein</fullName>
    </submittedName>
</protein>
<evidence type="ECO:0000313" key="2">
    <source>
        <dbReference type="Proteomes" id="UP000503349"/>
    </source>
</evidence>
<keyword evidence="2" id="KW-1185">Reference proteome</keyword>
<dbReference type="Proteomes" id="UP000503349">
    <property type="component" value="Chromosome 7"/>
</dbReference>
<proteinExistence type="predicted"/>
<sequence>MSMTTTCCSQWEAHSHIRWLRADRKSKATVSVTVTEEFCLEKHKLHLNAEFCVFQIIQKEELGSQRKETEKSTGSKQLM</sequence>
<reference evidence="2" key="2">
    <citation type="submission" date="2019-02" db="EMBL/GenBank/DDBJ databases">
        <title>Opniocepnalus argus Var Kimnra genome.</title>
        <authorList>
            <person name="Zhou C."/>
            <person name="Xiao S."/>
        </authorList>
    </citation>
    <scope>NUCLEOTIDE SEQUENCE [LARGE SCALE GENOMIC DNA]</scope>
</reference>
<evidence type="ECO:0000313" key="1">
    <source>
        <dbReference type="EMBL" id="KAF3692509.1"/>
    </source>
</evidence>
<accession>A0A6G1PQK3</accession>
<dbReference type="AlphaFoldDB" id="A0A6G1PQK3"/>
<name>A0A6G1PQK3_CHAAH</name>